<organism evidence="6 7">
    <name type="scientific">Oceanispirochaeta crateris</name>
    <dbReference type="NCBI Taxonomy" id="2518645"/>
    <lineage>
        <taxon>Bacteria</taxon>
        <taxon>Pseudomonadati</taxon>
        <taxon>Spirochaetota</taxon>
        <taxon>Spirochaetia</taxon>
        <taxon>Spirochaetales</taxon>
        <taxon>Spirochaetaceae</taxon>
        <taxon>Oceanispirochaeta</taxon>
    </lineage>
</organism>
<feature type="domain" description="Periplasmic binding protein" evidence="5">
    <location>
        <begin position="31"/>
        <end position="335"/>
    </location>
</feature>
<dbReference type="InterPro" id="IPR050555">
    <property type="entry name" value="Bact_Solute-Bind_Prot2"/>
</dbReference>
<keyword evidence="7" id="KW-1185">Reference proteome</keyword>
<dbReference type="PANTHER" id="PTHR30036">
    <property type="entry name" value="D-XYLOSE-BINDING PERIPLASMIC PROTEIN"/>
    <property type="match status" value="1"/>
</dbReference>
<comment type="similarity">
    <text evidence="2">Belongs to the bacterial solute-binding protein 2 family.</text>
</comment>
<gene>
    <name evidence="6" type="ORF">EXM22_00750</name>
</gene>
<dbReference type="EMBL" id="CP036150">
    <property type="protein sequence ID" value="QEN06587.1"/>
    <property type="molecule type" value="Genomic_DNA"/>
</dbReference>
<dbReference type="InterPro" id="IPR028082">
    <property type="entry name" value="Peripla_BP_I"/>
</dbReference>
<dbReference type="PANTHER" id="PTHR30036:SF1">
    <property type="entry name" value="D-XYLOSE-BINDING PERIPLASMIC PROTEIN"/>
    <property type="match status" value="1"/>
</dbReference>
<evidence type="ECO:0000256" key="3">
    <source>
        <dbReference type="ARBA" id="ARBA00022729"/>
    </source>
</evidence>
<evidence type="ECO:0000313" key="7">
    <source>
        <dbReference type="Proteomes" id="UP000324209"/>
    </source>
</evidence>
<feature type="signal peptide" evidence="4">
    <location>
        <begin position="1"/>
        <end position="20"/>
    </location>
</feature>
<evidence type="ECO:0000256" key="1">
    <source>
        <dbReference type="ARBA" id="ARBA00004196"/>
    </source>
</evidence>
<sequence>MKRFSFLLLLLVVMSGLVFANGQKGASGIKIGVVLPDASEERWANQDGAFFKTELEKLGAGYEFEILFSEGDESKEKQNVEALIAKGAKVIIITAHGNGGASVAAAHAEDVVVVAHDRMAKSASDVADYYTTFNSWNVGKAMGKHLVDSAKAAGFSASNKADLAIFAGRVVDWPNATYFFGGAFEELQPNLSMFNIVNQNPAPFLALKKYTEATFDDSAKDALQAAMLPIDTDWNPETAGIKAAGVVAQIKKTSDTIFVLAPNDDTSAAIRQEFAKMATPYAKYYTTGQDASNVTLASLMGDTVTGKGTQTMTVFKDVSKLVKDSVAIAKNVVDGIDGLTGLTSGPSIDGAKTAYSPIDTLLATNPQLTYDTIFATGYKSEMNPDFGDIDFSPYK</sequence>
<evidence type="ECO:0000256" key="2">
    <source>
        <dbReference type="ARBA" id="ARBA00007639"/>
    </source>
</evidence>
<reference evidence="6 7" key="1">
    <citation type="submission" date="2019-02" db="EMBL/GenBank/DDBJ databases">
        <title>Complete Genome Sequence and Methylome Analysis of free living Spirochaetas.</title>
        <authorList>
            <person name="Fomenkov A."/>
            <person name="Dubinina G."/>
            <person name="Leshcheva N."/>
            <person name="Mikheeva N."/>
            <person name="Grabovich M."/>
            <person name="Vincze T."/>
            <person name="Roberts R.J."/>
        </authorList>
    </citation>
    <scope>NUCLEOTIDE SEQUENCE [LARGE SCALE GENOMIC DNA]</scope>
    <source>
        <strain evidence="6 7">K2</strain>
    </source>
</reference>
<evidence type="ECO:0000259" key="5">
    <source>
        <dbReference type="Pfam" id="PF13407"/>
    </source>
</evidence>
<dbReference type="OrthoDB" id="9769193at2"/>
<comment type="subcellular location">
    <subcellularLocation>
        <location evidence="1">Cell envelope</location>
    </subcellularLocation>
</comment>
<dbReference type="Proteomes" id="UP000324209">
    <property type="component" value="Chromosome"/>
</dbReference>
<dbReference type="SUPFAM" id="SSF53822">
    <property type="entry name" value="Periplasmic binding protein-like I"/>
    <property type="match status" value="1"/>
</dbReference>
<dbReference type="Pfam" id="PF13407">
    <property type="entry name" value="Peripla_BP_4"/>
    <property type="match status" value="1"/>
</dbReference>
<dbReference type="KEGG" id="ock:EXM22_00750"/>
<evidence type="ECO:0000313" key="6">
    <source>
        <dbReference type="EMBL" id="QEN06587.1"/>
    </source>
</evidence>
<evidence type="ECO:0000256" key="4">
    <source>
        <dbReference type="SAM" id="SignalP"/>
    </source>
</evidence>
<dbReference type="AlphaFoldDB" id="A0A5C1QGL4"/>
<protein>
    <recommendedName>
        <fullName evidence="5">Periplasmic binding protein domain-containing protein</fullName>
    </recommendedName>
</protein>
<dbReference type="RefSeq" id="WP_149484670.1">
    <property type="nucleotide sequence ID" value="NZ_CP036150.1"/>
</dbReference>
<dbReference type="GO" id="GO:0030246">
    <property type="term" value="F:carbohydrate binding"/>
    <property type="evidence" value="ECO:0007669"/>
    <property type="project" value="TreeGrafter"/>
</dbReference>
<dbReference type="InterPro" id="IPR025997">
    <property type="entry name" value="SBP_2_dom"/>
</dbReference>
<proteinExistence type="inferred from homology"/>
<keyword evidence="3 4" id="KW-0732">Signal</keyword>
<dbReference type="GO" id="GO:0030288">
    <property type="term" value="C:outer membrane-bounded periplasmic space"/>
    <property type="evidence" value="ECO:0007669"/>
    <property type="project" value="TreeGrafter"/>
</dbReference>
<accession>A0A5C1QGL4</accession>
<dbReference type="Gene3D" id="3.40.50.2300">
    <property type="match status" value="2"/>
</dbReference>
<feature type="chain" id="PRO_5022806688" description="Periplasmic binding protein domain-containing protein" evidence="4">
    <location>
        <begin position="21"/>
        <end position="395"/>
    </location>
</feature>
<name>A0A5C1QGL4_9SPIO</name>